<feature type="coiled-coil region" evidence="1">
    <location>
        <begin position="26"/>
        <end position="63"/>
    </location>
</feature>
<comment type="caution">
    <text evidence="2">The sequence shown here is derived from an EMBL/GenBank/DDBJ whole genome shotgun (WGS) entry which is preliminary data.</text>
</comment>
<sequence length="126" mass="14803">MQSRFIIGIFIFAILNSCKSGNQEDNQLLERAYQKQKEAIEMMEHLEQMLEQSNHQKKDSLSRIVEELEEGLFEIPGYSLELSGHERHEGHDHGHTKIELSEEEIYKVQEELVNQLNQIQLLLQNQ</sequence>
<gene>
    <name evidence="2" type="ORF">MB14_14105</name>
</gene>
<dbReference type="EMBL" id="LQZQ01000002">
    <property type="protein sequence ID" value="KYG81709.1"/>
    <property type="molecule type" value="Genomic_DNA"/>
</dbReference>
<evidence type="ECO:0000313" key="3">
    <source>
        <dbReference type="Proteomes" id="UP000075583"/>
    </source>
</evidence>
<organism evidence="2 3">
    <name type="scientific">Roseivirga ehrenbergii (strain DSM 102268 / JCM 13514 / KCTC 12282 / NCIMB 14502 / KMM 6017)</name>
    <dbReference type="NCBI Taxonomy" id="279360"/>
    <lineage>
        <taxon>Bacteria</taxon>
        <taxon>Pseudomonadati</taxon>
        <taxon>Bacteroidota</taxon>
        <taxon>Cytophagia</taxon>
        <taxon>Cytophagales</taxon>
        <taxon>Roseivirgaceae</taxon>
        <taxon>Roseivirga</taxon>
    </lineage>
</organism>
<dbReference type="RefSeq" id="WP_062588941.1">
    <property type="nucleotide sequence ID" value="NZ_LQZQ01000002.1"/>
</dbReference>
<dbReference type="Proteomes" id="UP000075583">
    <property type="component" value="Unassembled WGS sequence"/>
</dbReference>
<evidence type="ECO:0000256" key="1">
    <source>
        <dbReference type="SAM" id="Coils"/>
    </source>
</evidence>
<dbReference type="AlphaFoldDB" id="A0A150XSH0"/>
<accession>A0A150XSH0</accession>
<keyword evidence="3" id="KW-1185">Reference proteome</keyword>
<dbReference type="STRING" id="279360.MB14_14105"/>
<proteinExistence type="predicted"/>
<dbReference type="OrthoDB" id="10006392at2"/>
<evidence type="ECO:0000313" key="2">
    <source>
        <dbReference type="EMBL" id="KYG81709.1"/>
    </source>
</evidence>
<protein>
    <submittedName>
        <fullName evidence="2">Uncharacterized protein</fullName>
    </submittedName>
</protein>
<keyword evidence="1" id="KW-0175">Coiled coil</keyword>
<name>A0A150XSH0_ROSEK</name>
<reference evidence="2" key="1">
    <citation type="submission" date="2016-01" db="EMBL/GenBank/DDBJ databases">
        <title>Genome sequencing of Roseivirga ehrenbergii KMM 6017.</title>
        <authorList>
            <person name="Selvaratnam C."/>
            <person name="Thevarajoo S."/>
            <person name="Goh K.M."/>
            <person name="Ee R."/>
            <person name="Chan K.-G."/>
            <person name="Chong C.S."/>
        </authorList>
    </citation>
    <scope>NUCLEOTIDE SEQUENCE [LARGE SCALE GENOMIC DNA]</scope>
    <source>
        <strain evidence="2">KMM 6017</strain>
    </source>
</reference>